<protein>
    <recommendedName>
        <fullName evidence="3">DUF3558 domain-containing protein</fullName>
    </recommendedName>
</protein>
<proteinExistence type="predicted"/>
<evidence type="ECO:0008006" key="3">
    <source>
        <dbReference type="Google" id="ProtNLM"/>
    </source>
</evidence>
<dbReference type="RefSeq" id="WP_184802789.1">
    <property type="nucleotide sequence ID" value="NZ_JACHMY010000001.1"/>
</dbReference>
<accession>A0A7W9MY33</accession>
<organism evidence="1 2">
    <name type="scientific">Kribbella italica</name>
    <dbReference type="NCBI Taxonomy" id="1540520"/>
    <lineage>
        <taxon>Bacteria</taxon>
        <taxon>Bacillati</taxon>
        <taxon>Actinomycetota</taxon>
        <taxon>Actinomycetes</taxon>
        <taxon>Propionibacteriales</taxon>
        <taxon>Kribbellaceae</taxon>
        <taxon>Kribbella</taxon>
    </lineage>
</organism>
<name>A0A7W9MY33_9ACTN</name>
<sequence>MKRVAVVVAAVVGVVVLAVGGRVLAGDLETGAGGDAGAGVGGARGGGSGTPPVAEAAVDPAAPGWRWESYGVVKVQVPDTWADSTYTHLWSCGDRKGPDGANRTPLVGRPWRGPTLMMACPPTPPLAERVPHLWFGEFEAEPGITRFDHGWVSEVRVVAGVPLTVFSDDAALRRRILDSAERMGGTDPHGCSVARPAVLGDGKRPTGPGLAAIGEVTSIRVCAYSHGTPREPAGFQAGLLISGETARGLGDALRAAPPGVGPTVGASNCEHDAQRDDLLVTVHGRTGVQAVVVRYATCRSNGTDDGITLRRLTKATMVPLAKVLYAKYAPLPVLDDLGAR</sequence>
<evidence type="ECO:0000313" key="1">
    <source>
        <dbReference type="EMBL" id="MBB5840434.1"/>
    </source>
</evidence>
<dbReference type="Proteomes" id="UP000549971">
    <property type="component" value="Unassembled WGS sequence"/>
</dbReference>
<comment type="caution">
    <text evidence="1">The sequence shown here is derived from an EMBL/GenBank/DDBJ whole genome shotgun (WGS) entry which is preliminary data.</text>
</comment>
<reference evidence="1 2" key="1">
    <citation type="submission" date="2020-08" db="EMBL/GenBank/DDBJ databases">
        <title>Sequencing the genomes of 1000 actinobacteria strains.</title>
        <authorList>
            <person name="Klenk H.-P."/>
        </authorList>
    </citation>
    <scope>NUCLEOTIDE SEQUENCE [LARGE SCALE GENOMIC DNA]</scope>
    <source>
        <strain evidence="1 2">DSM 28967</strain>
    </source>
</reference>
<gene>
    <name evidence="1" type="ORF">HDA39_007168</name>
</gene>
<dbReference type="AlphaFoldDB" id="A0A7W9MY33"/>
<keyword evidence="2" id="KW-1185">Reference proteome</keyword>
<evidence type="ECO:0000313" key="2">
    <source>
        <dbReference type="Proteomes" id="UP000549971"/>
    </source>
</evidence>
<dbReference type="EMBL" id="JACHMY010000001">
    <property type="protein sequence ID" value="MBB5840434.1"/>
    <property type="molecule type" value="Genomic_DNA"/>
</dbReference>